<reference evidence="3" key="1">
    <citation type="submission" date="2025-08" db="UniProtKB">
        <authorList>
            <consortium name="RefSeq"/>
        </authorList>
    </citation>
    <scope>IDENTIFICATION</scope>
</reference>
<evidence type="ECO:0000313" key="3">
    <source>
        <dbReference type="RefSeq" id="XP_008475297.1"/>
    </source>
</evidence>
<evidence type="ECO:0000313" key="2">
    <source>
        <dbReference type="Proteomes" id="UP000079169"/>
    </source>
</evidence>
<feature type="region of interest" description="Disordered" evidence="1">
    <location>
        <begin position="1"/>
        <end position="107"/>
    </location>
</feature>
<feature type="compositionally biased region" description="Basic and acidic residues" evidence="1">
    <location>
        <begin position="566"/>
        <end position="578"/>
    </location>
</feature>
<dbReference type="Proteomes" id="UP000079169">
    <property type="component" value="Unplaced"/>
</dbReference>
<feature type="compositionally biased region" description="Low complexity" evidence="1">
    <location>
        <begin position="69"/>
        <end position="82"/>
    </location>
</feature>
<dbReference type="AlphaFoldDB" id="A0A1S3D7Q8"/>
<feature type="compositionally biased region" description="Polar residues" evidence="1">
    <location>
        <begin position="228"/>
        <end position="253"/>
    </location>
</feature>
<feature type="compositionally biased region" description="Low complexity" evidence="1">
    <location>
        <begin position="89"/>
        <end position="107"/>
    </location>
</feature>
<feature type="region of interest" description="Disordered" evidence="1">
    <location>
        <begin position="228"/>
        <end position="288"/>
    </location>
</feature>
<evidence type="ECO:0000256" key="1">
    <source>
        <dbReference type="SAM" id="MobiDB-lite"/>
    </source>
</evidence>
<accession>A0A1S3D7Q8</accession>
<dbReference type="GeneID" id="103512315"/>
<dbReference type="PaxDb" id="121845-A0A1S3D7Q8"/>
<dbReference type="KEGG" id="dci:103512315"/>
<feature type="region of interest" description="Disordered" evidence="1">
    <location>
        <begin position="422"/>
        <end position="578"/>
    </location>
</feature>
<dbReference type="RefSeq" id="XP_008475297.1">
    <property type="nucleotide sequence ID" value="XM_008477075.1"/>
</dbReference>
<proteinExistence type="predicted"/>
<name>A0A1S3D7Q8_DIACI</name>
<feature type="compositionally biased region" description="Basic and acidic residues" evidence="1">
    <location>
        <begin position="449"/>
        <end position="463"/>
    </location>
</feature>
<feature type="compositionally biased region" description="Basic and acidic residues" evidence="1">
    <location>
        <begin position="488"/>
        <end position="497"/>
    </location>
</feature>
<keyword evidence="2" id="KW-1185">Reference proteome</keyword>
<feature type="compositionally biased region" description="Polar residues" evidence="1">
    <location>
        <begin position="260"/>
        <end position="288"/>
    </location>
</feature>
<feature type="compositionally biased region" description="Polar residues" evidence="1">
    <location>
        <begin position="13"/>
        <end position="42"/>
    </location>
</feature>
<feature type="compositionally biased region" description="Basic and acidic residues" evidence="1">
    <location>
        <begin position="509"/>
        <end position="545"/>
    </location>
</feature>
<gene>
    <name evidence="3" type="primary">LOC103512315</name>
</gene>
<protein>
    <submittedName>
        <fullName evidence="3">Protein PRRC2C-like</fullName>
    </submittedName>
</protein>
<sequence>MASKHVTTELYIENNNGNPTPVDNTVRNSNEDQQNPSLVTPESNEKTVPDNAGSGEENGDLDNGEHATPLSQSSPLNQSSSLKEPGITSNSVPILSNSVPSSSNSVTTNNPGILLSTAPATSGISSLPSVSYVIGSSMISANPAPISVPSQPISSANNMPLSPGLFSPPPNSPVNMGYYGTPMQYNKPMQVPYQPNMMIYPQPGYNPYPQQVPNPFSLIMYPSQMQNAAKPFKTSQQASAPNGAQMSNQSSTGVDKLKSSDVQAASSVANAKVQEGSQPSSQGVNANQKTPFFLNPLQRPPNMFMVGPNANYYGGPNLAYPSTGYPSPGVMPLPRYPPGIQPNHAPEPLAGYPLYTGYQHTNQSPKPVDVGKATELNATQTSSIDRKNTEKSARQQPDVEYLKKLLKINVQCAAEANDKDSTTNINDVKIGNPKHGNDKLTAESTKSSVADKELIESKDRKDTAATTSNVKIDEMQEELSERNAQSEVSKDKDKSDLNEETGPPNQEQDGQKTHKTIKADDCKEDEDKQKGEEAALGVNKKETGDLKPAAGSLKEKQNTKANSTEPKLETAKPQRVKEPAGNVTAITSKLETISQYLSELIDDSSKVLSANGRRHTLSLNSV</sequence>
<organism evidence="2 3">
    <name type="scientific">Diaphorina citri</name>
    <name type="common">Asian citrus psyllid</name>
    <dbReference type="NCBI Taxonomy" id="121845"/>
    <lineage>
        <taxon>Eukaryota</taxon>
        <taxon>Metazoa</taxon>
        <taxon>Ecdysozoa</taxon>
        <taxon>Arthropoda</taxon>
        <taxon>Hexapoda</taxon>
        <taxon>Insecta</taxon>
        <taxon>Pterygota</taxon>
        <taxon>Neoptera</taxon>
        <taxon>Paraneoptera</taxon>
        <taxon>Hemiptera</taxon>
        <taxon>Sternorrhyncha</taxon>
        <taxon>Psylloidea</taxon>
        <taxon>Psyllidae</taxon>
        <taxon>Diaphorininae</taxon>
        <taxon>Diaphorina</taxon>
    </lineage>
</organism>